<dbReference type="PROSITE" id="PS51257">
    <property type="entry name" value="PROKAR_LIPOPROTEIN"/>
    <property type="match status" value="1"/>
</dbReference>
<name>A0A0S6VY53_9BACT</name>
<evidence type="ECO:0008006" key="4">
    <source>
        <dbReference type="Google" id="ProtNLM"/>
    </source>
</evidence>
<protein>
    <recommendedName>
        <fullName evidence="4">Lipoprotein</fullName>
    </recommendedName>
</protein>
<dbReference type="HOGENOM" id="CLU_1591357_0_0_0"/>
<feature type="signal peptide" evidence="1">
    <location>
        <begin position="1"/>
        <end position="22"/>
    </location>
</feature>
<sequence length="183" mass="19690">MLACIGRRIAKGLLLGAFCLLATGCHERDSVTAPQERLADLEVRLTWEGAVNMDAWIIEPTGKGSGHGEAGETAQNAGNNDCGFGDACNPAACSALTCNTPEYIYIPAGLALPETTEPFHYYDVGISNWSAVTTPMFLTIKTSAETRQYRCIVDGPRVSYVARIKYPSGTIENQAGFVEAYCK</sequence>
<dbReference type="EMBL" id="DF820456">
    <property type="protein sequence ID" value="GAK50892.1"/>
    <property type="molecule type" value="Genomic_DNA"/>
</dbReference>
<accession>A0A0S6VY53</accession>
<proteinExistence type="predicted"/>
<organism evidence="2">
    <name type="scientific">Candidatus Moduliflexus flocculans</name>
    <dbReference type="NCBI Taxonomy" id="1499966"/>
    <lineage>
        <taxon>Bacteria</taxon>
        <taxon>Candidatus Moduliflexota</taxon>
        <taxon>Candidatus Moduliflexia</taxon>
        <taxon>Candidatus Moduliflexales</taxon>
        <taxon>Candidatus Moduliflexaceae</taxon>
    </lineage>
</organism>
<feature type="chain" id="PRO_5006631517" description="Lipoprotein" evidence="1">
    <location>
        <begin position="23"/>
        <end position="183"/>
    </location>
</feature>
<evidence type="ECO:0000313" key="3">
    <source>
        <dbReference type="Proteomes" id="UP000030700"/>
    </source>
</evidence>
<keyword evidence="3" id="KW-1185">Reference proteome</keyword>
<gene>
    <name evidence="2" type="ORF">U14_02134</name>
</gene>
<dbReference type="Proteomes" id="UP000030700">
    <property type="component" value="Unassembled WGS sequence"/>
</dbReference>
<dbReference type="STRING" id="1499966.U14_02134"/>
<evidence type="ECO:0000256" key="1">
    <source>
        <dbReference type="SAM" id="SignalP"/>
    </source>
</evidence>
<reference evidence="2" key="1">
    <citation type="journal article" date="2015" name="PeerJ">
        <title>First genomic representation of candidate bacterial phylum KSB3 points to enhanced environmental sensing as a trigger of wastewater bulking.</title>
        <authorList>
            <person name="Sekiguchi Y."/>
            <person name="Ohashi A."/>
            <person name="Parks D.H."/>
            <person name="Yamauchi T."/>
            <person name="Tyson G.W."/>
            <person name="Hugenholtz P."/>
        </authorList>
    </citation>
    <scope>NUCLEOTIDE SEQUENCE [LARGE SCALE GENOMIC DNA]</scope>
</reference>
<evidence type="ECO:0000313" key="2">
    <source>
        <dbReference type="EMBL" id="GAK50892.1"/>
    </source>
</evidence>
<keyword evidence="1" id="KW-0732">Signal</keyword>
<dbReference type="AlphaFoldDB" id="A0A0S6VY53"/>